<dbReference type="EMBL" id="CAJOBB010005961">
    <property type="protein sequence ID" value="CAF4146407.1"/>
    <property type="molecule type" value="Genomic_DNA"/>
</dbReference>
<keyword evidence="3 6" id="KW-0812">Transmembrane</keyword>
<evidence type="ECO:0000256" key="6">
    <source>
        <dbReference type="SAM" id="Phobius"/>
    </source>
</evidence>
<dbReference type="Proteomes" id="UP000663891">
    <property type="component" value="Unassembled WGS sequence"/>
</dbReference>
<evidence type="ECO:0000313" key="8">
    <source>
        <dbReference type="EMBL" id="CAF4146407.1"/>
    </source>
</evidence>
<evidence type="ECO:0000256" key="2">
    <source>
        <dbReference type="ARBA" id="ARBA00006843"/>
    </source>
</evidence>
<reference evidence="8" key="1">
    <citation type="submission" date="2021-02" db="EMBL/GenBank/DDBJ databases">
        <authorList>
            <person name="Nowell W R."/>
        </authorList>
    </citation>
    <scope>NUCLEOTIDE SEQUENCE</scope>
</reference>
<dbReference type="Proteomes" id="UP000663881">
    <property type="component" value="Unassembled WGS sequence"/>
</dbReference>
<evidence type="ECO:0000313" key="9">
    <source>
        <dbReference type="EMBL" id="CAF4279862.1"/>
    </source>
</evidence>
<keyword evidence="5 6" id="KW-0472">Membrane</keyword>
<dbReference type="EMBL" id="CAJNON010000079">
    <property type="protein sequence ID" value="CAF0929899.1"/>
    <property type="molecule type" value="Genomic_DNA"/>
</dbReference>
<feature type="transmembrane region" description="Helical" evidence="6">
    <location>
        <begin position="80"/>
        <end position="101"/>
    </location>
</feature>
<dbReference type="OrthoDB" id="6083617at2759"/>
<accession>A0A819XQI6</accession>
<evidence type="ECO:0000256" key="3">
    <source>
        <dbReference type="ARBA" id="ARBA00022692"/>
    </source>
</evidence>
<dbReference type="PANTHER" id="PTHR13999">
    <property type="entry name" value="INTERFERON INDUCIBLE TRANSMEMBRANE PROTEIN"/>
    <property type="match status" value="1"/>
</dbReference>
<evidence type="ECO:0000313" key="10">
    <source>
        <dbReference type="Proteomes" id="UP000663868"/>
    </source>
</evidence>
<dbReference type="PANTHER" id="PTHR13999:SF9">
    <property type="entry name" value="INTERFERON-INDUCED TRANSMEMBRANE PROTEIN 10"/>
    <property type="match status" value="1"/>
</dbReference>
<evidence type="ECO:0000256" key="4">
    <source>
        <dbReference type="ARBA" id="ARBA00022989"/>
    </source>
</evidence>
<dbReference type="AlphaFoldDB" id="A0A819XQI6"/>
<name>A0A819XQI6_9BILA</name>
<feature type="transmembrane region" description="Helical" evidence="6">
    <location>
        <begin position="122"/>
        <end position="143"/>
    </location>
</feature>
<organism evidence="8 10">
    <name type="scientific">Adineta steineri</name>
    <dbReference type="NCBI Taxonomy" id="433720"/>
    <lineage>
        <taxon>Eukaryota</taxon>
        <taxon>Metazoa</taxon>
        <taxon>Spiralia</taxon>
        <taxon>Gnathifera</taxon>
        <taxon>Rotifera</taxon>
        <taxon>Eurotatoria</taxon>
        <taxon>Bdelloidea</taxon>
        <taxon>Adinetida</taxon>
        <taxon>Adinetidae</taxon>
        <taxon>Adineta</taxon>
    </lineage>
</organism>
<dbReference type="EMBL" id="CAJOAY010014557">
    <property type="protein sequence ID" value="CAF4279862.1"/>
    <property type="molecule type" value="Genomic_DNA"/>
</dbReference>
<sequence length="157" mass="17547">MATSDLTIHDLSKDGNSTKVIYSEPPAYTVQSKEPINYSNTHTQVHQPQSTYNINSLPPTINLNGNRIQSTNEISSYKTWSIINICCCNICLGGVALHYSNKTKDLKRNGRVQDALKASEKARTINIVATIIGILGLVFWFIYSLNDINSQTVKKYH</sequence>
<comment type="subcellular location">
    <subcellularLocation>
        <location evidence="1">Membrane</location>
    </subcellularLocation>
</comment>
<dbReference type="Pfam" id="PF04505">
    <property type="entry name" value="CD225"/>
    <property type="match status" value="1"/>
</dbReference>
<dbReference type="InterPro" id="IPR007593">
    <property type="entry name" value="CD225/Dispanin_fam"/>
</dbReference>
<proteinExistence type="inferred from homology"/>
<dbReference type="Proteomes" id="UP000663868">
    <property type="component" value="Unassembled WGS sequence"/>
</dbReference>
<dbReference type="GO" id="GO:0005886">
    <property type="term" value="C:plasma membrane"/>
    <property type="evidence" value="ECO:0007669"/>
    <property type="project" value="TreeGrafter"/>
</dbReference>
<comment type="caution">
    <text evidence="8">The sequence shown here is derived from an EMBL/GenBank/DDBJ whole genome shotgun (WGS) entry which is preliminary data.</text>
</comment>
<comment type="similarity">
    <text evidence="2">Belongs to the CD225/Dispanin family.</text>
</comment>
<evidence type="ECO:0000256" key="5">
    <source>
        <dbReference type="ARBA" id="ARBA00023136"/>
    </source>
</evidence>
<protein>
    <submittedName>
        <fullName evidence="8">Uncharacterized protein</fullName>
    </submittedName>
</protein>
<gene>
    <name evidence="8" type="ORF">KXQ929_LOCUS37004</name>
    <name evidence="9" type="ORF">OKA104_LOCUS45127</name>
    <name evidence="7" type="ORF">VCS650_LOCUS10866</name>
</gene>
<dbReference type="InterPro" id="IPR051517">
    <property type="entry name" value="IFITM_antiviral_protein"/>
</dbReference>
<keyword evidence="4 6" id="KW-1133">Transmembrane helix</keyword>
<evidence type="ECO:0000256" key="1">
    <source>
        <dbReference type="ARBA" id="ARBA00004370"/>
    </source>
</evidence>
<evidence type="ECO:0000313" key="7">
    <source>
        <dbReference type="EMBL" id="CAF0929899.1"/>
    </source>
</evidence>